<reference evidence="1 2" key="1">
    <citation type="submission" date="2016-05" db="EMBL/GenBank/DDBJ databases">
        <authorList>
            <person name="Lavstsen T."/>
            <person name="Jespersen J.S."/>
        </authorList>
    </citation>
    <scope>NUCLEOTIDE SEQUENCE [LARGE SCALE GENOMIC DNA]</scope>
    <source>
        <strain evidence="1 2">SM-5815</strain>
    </source>
</reference>
<dbReference type="EMBL" id="LXXM01000192">
    <property type="protein sequence ID" value="PZS89825.1"/>
    <property type="molecule type" value="Genomic_DNA"/>
</dbReference>
<gene>
    <name evidence="1" type="ORF">A7X83_12065</name>
</gene>
<dbReference type="Proteomes" id="UP000249614">
    <property type="component" value="Unassembled WGS sequence"/>
</dbReference>
<dbReference type="RefSeq" id="WP_111113020.1">
    <property type="nucleotide sequence ID" value="NZ_LXXM01000192.1"/>
</dbReference>
<protein>
    <submittedName>
        <fullName evidence="1">Uncharacterized protein</fullName>
    </submittedName>
</protein>
<proteinExistence type="predicted"/>
<name>A0A2W6J112_STEMA</name>
<comment type="caution">
    <text evidence="1">The sequence shown here is derived from an EMBL/GenBank/DDBJ whole genome shotgun (WGS) entry which is preliminary data.</text>
</comment>
<sequence>MRAVGRAWIALLLLLTFLALLPGLVYLLGLVATEGRPQPVDSARSGGACGAASYAHHVPMDPWRFMARHVGVNAKVNVPDVELEASWIARVHLGHHPRHSMLRWHLSSAALTIWITRHWSSRQIAGTARAQGYCPPRPSHGRGSD</sequence>
<organism evidence="1 2">
    <name type="scientific">Stenotrophomonas maltophilia</name>
    <name type="common">Pseudomonas maltophilia</name>
    <name type="synonym">Xanthomonas maltophilia</name>
    <dbReference type="NCBI Taxonomy" id="40324"/>
    <lineage>
        <taxon>Bacteria</taxon>
        <taxon>Pseudomonadati</taxon>
        <taxon>Pseudomonadota</taxon>
        <taxon>Gammaproteobacteria</taxon>
        <taxon>Lysobacterales</taxon>
        <taxon>Lysobacteraceae</taxon>
        <taxon>Stenotrophomonas</taxon>
        <taxon>Stenotrophomonas maltophilia group</taxon>
    </lineage>
</organism>
<accession>A0A2W6J112</accession>
<dbReference type="AlphaFoldDB" id="A0A2W6J112"/>
<evidence type="ECO:0000313" key="2">
    <source>
        <dbReference type="Proteomes" id="UP000249614"/>
    </source>
</evidence>
<evidence type="ECO:0000313" key="1">
    <source>
        <dbReference type="EMBL" id="PZS89825.1"/>
    </source>
</evidence>